<protein>
    <submittedName>
        <fullName evidence="1">Uncharacterized protein</fullName>
    </submittedName>
</protein>
<dbReference type="EMBL" id="LAZR01001546">
    <property type="protein sequence ID" value="KKN42947.1"/>
    <property type="molecule type" value="Genomic_DNA"/>
</dbReference>
<comment type="caution">
    <text evidence="1">The sequence shown here is derived from an EMBL/GenBank/DDBJ whole genome shotgun (WGS) entry which is preliminary data.</text>
</comment>
<evidence type="ECO:0000313" key="1">
    <source>
        <dbReference type="EMBL" id="KKN42947.1"/>
    </source>
</evidence>
<dbReference type="AlphaFoldDB" id="A0A0F9R1A4"/>
<reference evidence="1" key="1">
    <citation type="journal article" date="2015" name="Nature">
        <title>Complex archaea that bridge the gap between prokaryotes and eukaryotes.</title>
        <authorList>
            <person name="Spang A."/>
            <person name="Saw J.H."/>
            <person name="Jorgensen S.L."/>
            <person name="Zaremba-Niedzwiedzka K."/>
            <person name="Martijn J."/>
            <person name="Lind A.E."/>
            <person name="van Eijk R."/>
            <person name="Schleper C."/>
            <person name="Guy L."/>
            <person name="Ettema T.J."/>
        </authorList>
    </citation>
    <scope>NUCLEOTIDE SEQUENCE</scope>
</reference>
<organism evidence="1">
    <name type="scientific">marine sediment metagenome</name>
    <dbReference type="NCBI Taxonomy" id="412755"/>
    <lineage>
        <taxon>unclassified sequences</taxon>
        <taxon>metagenomes</taxon>
        <taxon>ecological metagenomes</taxon>
    </lineage>
</organism>
<gene>
    <name evidence="1" type="ORF">LCGC14_0708070</name>
</gene>
<accession>A0A0F9R1A4</accession>
<name>A0A0F9R1A4_9ZZZZ</name>
<proteinExistence type="predicted"/>
<sequence length="82" mass="9686">MKLIILVLVILFLISGAYAFNVKYSEPTYNDGHKIEWGKSIREQPIKENITKEEWNNIFEDYRRGEISKENAIEIISRVEIK</sequence>